<dbReference type="Gene3D" id="3.40.50.450">
    <property type="match status" value="1"/>
</dbReference>
<organism evidence="1">
    <name type="scientific">hydrothermal vent metagenome</name>
    <dbReference type="NCBI Taxonomy" id="652676"/>
    <lineage>
        <taxon>unclassified sequences</taxon>
        <taxon>metagenomes</taxon>
        <taxon>ecological metagenomes</taxon>
    </lineage>
</organism>
<evidence type="ECO:0000313" key="1">
    <source>
        <dbReference type="EMBL" id="VAW81776.1"/>
    </source>
</evidence>
<dbReference type="AlphaFoldDB" id="A0A3B0ZME6"/>
<sequence length="170" mass="19322">MQKLKILIRQSYTEAGIEEMRVIQTIINQLKHMSSGELDIELIAGAKAYSKENFKQAYEEEAGIPFCPTNFRRTRFELINACDAIVVVRTGMSESSAFELCYNIYAANAVPVFFAVMEGREIRTTLLQELDEIADVEYHYFTEPKSLKPVLLSFLTRVAYGKKMLSQSSA</sequence>
<accession>A0A3B0ZME6</accession>
<dbReference type="EMBL" id="UOFK01000279">
    <property type="protein sequence ID" value="VAW81776.1"/>
    <property type="molecule type" value="Genomic_DNA"/>
</dbReference>
<protein>
    <submittedName>
        <fullName evidence="1">Uncharacterized protein</fullName>
    </submittedName>
</protein>
<gene>
    <name evidence="1" type="ORF">MNBD_GAMMA13-832</name>
</gene>
<proteinExistence type="predicted"/>
<name>A0A3B0ZME6_9ZZZZ</name>
<reference evidence="1" key="1">
    <citation type="submission" date="2018-06" db="EMBL/GenBank/DDBJ databases">
        <authorList>
            <person name="Zhirakovskaya E."/>
        </authorList>
    </citation>
    <scope>NUCLEOTIDE SEQUENCE</scope>
</reference>